<dbReference type="Proteomes" id="UP001165960">
    <property type="component" value="Unassembled WGS sequence"/>
</dbReference>
<evidence type="ECO:0000313" key="1">
    <source>
        <dbReference type="EMBL" id="KAJ9070126.1"/>
    </source>
</evidence>
<keyword evidence="2" id="KW-1185">Reference proteome</keyword>
<reference evidence="1" key="1">
    <citation type="submission" date="2022-04" db="EMBL/GenBank/DDBJ databases">
        <title>Genome of the entomopathogenic fungus Entomophthora muscae.</title>
        <authorList>
            <person name="Elya C."/>
            <person name="Lovett B.R."/>
            <person name="Lee E."/>
            <person name="Macias A.M."/>
            <person name="Hajek A.E."/>
            <person name="De Bivort B.L."/>
            <person name="Kasson M.T."/>
            <person name="De Fine Licht H.H."/>
            <person name="Stajich J.E."/>
        </authorList>
    </citation>
    <scope>NUCLEOTIDE SEQUENCE</scope>
    <source>
        <strain evidence="1">Berkeley</strain>
    </source>
</reference>
<dbReference type="EMBL" id="QTSX02003590">
    <property type="protein sequence ID" value="KAJ9070126.1"/>
    <property type="molecule type" value="Genomic_DNA"/>
</dbReference>
<comment type="caution">
    <text evidence="1">The sequence shown here is derived from an EMBL/GenBank/DDBJ whole genome shotgun (WGS) entry which is preliminary data.</text>
</comment>
<accession>A0ACC2T6C9</accession>
<proteinExistence type="predicted"/>
<protein>
    <submittedName>
        <fullName evidence="1">Uncharacterized protein</fullName>
    </submittedName>
</protein>
<gene>
    <name evidence="1" type="ORF">DSO57_1011523</name>
</gene>
<organism evidence="1 2">
    <name type="scientific">Entomophthora muscae</name>
    <dbReference type="NCBI Taxonomy" id="34485"/>
    <lineage>
        <taxon>Eukaryota</taxon>
        <taxon>Fungi</taxon>
        <taxon>Fungi incertae sedis</taxon>
        <taxon>Zoopagomycota</taxon>
        <taxon>Entomophthoromycotina</taxon>
        <taxon>Entomophthoromycetes</taxon>
        <taxon>Entomophthorales</taxon>
        <taxon>Entomophthoraceae</taxon>
        <taxon>Entomophthora</taxon>
    </lineage>
</organism>
<sequence>MNQKASPKQDSCKKNYSSSIQTNNQAYRGKYQSSSTMAKKMNFADFKPSPSSSTKGSFSFPTSKPLISSNLISSFLINVGQDPVQNSENYFTVKCPNCNNDSQLSANKTFVKPGSGGYYCTACTSKGDWEKFMDLTLQNKKSESIVPTKKTAIGHDCISQLDETKFSPLSEFPALKKFLIGPKGIFSEETINNFWISAYTCTPLVDPSTNPRSQDTTCLSFPRTCIDPNSSNEGTPSFRIVSTRAVSFPDGKLIAFEPSTSIEPGFFGYHLISPTCDTIALAPREFDAMAVYEGTGIPCVCLPRTENQLSIEHMPLLARFKRIYLWFDGDVQGQRVAQILARKLGLDRTFIVKNESSSGITVHNAFEALKKQLNMKEMISAAKLHTHSKVMSFSSLHDSVMLEIMHADQVQGTRSTDFPQFNELTKGLRPGELTVFTGPTGTGKTTFLSQLSLDYAKSGVSTLWGSFEISNTRLAKRMLFQLAGKSLEGDLEEFNYWAESFKQLPMYFMRFFGTTRVEEVIEAMEHAVHAYDVQHVLIDNLQFMSSGLGRGFERFEIQDEALSLFRRFATQQNVHVTLVVHPRKDERALLDVGSIFGSAKMTQEADNVIILQSGPKQYRYIDVKKNRFDGATGMVPVRFDRETSKSIELTEEERKELKKLIQ</sequence>
<name>A0ACC2T6C9_9FUNG</name>
<evidence type="ECO:0000313" key="2">
    <source>
        <dbReference type="Proteomes" id="UP001165960"/>
    </source>
</evidence>